<protein>
    <recommendedName>
        <fullName evidence="3">histidine kinase</fullName>
        <ecNumber evidence="3">2.7.13.3</ecNumber>
    </recommendedName>
</protein>
<keyword evidence="9" id="KW-0902">Two-component regulatory system</keyword>
<feature type="transmembrane region" description="Helical" evidence="11">
    <location>
        <begin position="31"/>
        <end position="51"/>
    </location>
</feature>
<comment type="subcellular location">
    <subcellularLocation>
        <location evidence="2">Membrane</location>
    </subcellularLocation>
</comment>
<gene>
    <name evidence="13" type="ORF">Vau01_010850</name>
</gene>
<evidence type="ECO:0000256" key="11">
    <source>
        <dbReference type="SAM" id="Phobius"/>
    </source>
</evidence>
<dbReference type="InterPro" id="IPR003660">
    <property type="entry name" value="HAMP_dom"/>
</dbReference>
<dbReference type="SMART" id="SM00304">
    <property type="entry name" value="HAMP"/>
    <property type="match status" value="1"/>
</dbReference>
<feature type="compositionally biased region" description="Pro residues" evidence="10">
    <location>
        <begin position="1191"/>
        <end position="1215"/>
    </location>
</feature>
<feature type="compositionally biased region" description="Basic and acidic residues" evidence="10">
    <location>
        <begin position="1250"/>
        <end position="1268"/>
    </location>
</feature>
<feature type="compositionally biased region" description="Low complexity" evidence="10">
    <location>
        <begin position="972"/>
        <end position="987"/>
    </location>
</feature>
<dbReference type="RefSeq" id="WP_203987958.1">
    <property type="nucleotide sequence ID" value="NZ_BOPG01000008.1"/>
</dbReference>
<evidence type="ECO:0000256" key="1">
    <source>
        <dbReference type="ARBA" id="ARBA00000085"/>
    </source>
</evidence>
<dbReference type="Pfam" id="PF00672">
    <property type="entry name" value="HAMP"/>
    <property type="match status" value="1"/>
</dbReference>
<dbReference type="Gene3D" id="6.10.340.10">
    <property type="match status" value="1"/>
</dbReference>
<dbReference type="GO" id="GO:0000160">
    <property type="term" value="P:phosphorelay signal transduction system"/>
    <property type="evidence" value="ECO:0007669"/>
    <property type="project" value="UniProtKB-KW"/>
</dbReference>
<evidence type="ECO:0000256" key="3">
    <source>
        <dbReference type="ARBA" id="ARBA00012438"/>
    </source>
</evidence>
<dbReference type="Pfam" id="PF08376">
    <property type="entry name" value="NIT"/>
    <property type="match status" value="1"/>
</dbReference>
<feature type="compositionally biased region" description="Low complexity" evidence="10">
    <location>
        <begin position="940"/>
        <end position="961"/>
    </location>
</feature>
<evidence type="ECO:0000259" key="12">
    <source>
        <dbReference type="PROSITE" id="PS50109"/>
    </source>
</evidence>
<keyword evidence="5" id="KW-0808">Transferase</keyword>
<evidence type="ECO:0000256" key="4">
    <source>
        <dbReference type="ARBA" id="ARBA00022553"/>
    </source>
</evidence>
<dbReference type="GO" id="GO:0005886">
    <property type="term" value="C:plasma membrane"/>
    <property type="evidence" value="ECO:0007669"/>
    <property type="project" value="TreeGrafter"/>
</dbReference>
<feature type="compositionally biased region" description="Basic and acidic residues" evidence="10">
    <location>
        <begin position="704"/>
        <end position="715"/>
    </location>
</feature>
<feature type="domain" description="Histidine kinase" evidence="12">
    <location>
        <begin position="555"/>
        <end position="660"/>
    </location>
</feature>
<evidence type="ECO:0000256" key="9">
    <source>
        <dbReference type="ARBA" id="ARBA00023012"/>
    </source>
</evidence>
<feature type="compositionally biased region" description="Gly residues" evidence="10">
    <location>
        <begin position="808"/>
        <end position="826"/>
    </location>
</feature>
<evidence type="ECO:0000256" key="5">
    <source>
        <dbReference type="ARBA" id="ARBA00022679"/>
    </source>
</evidence>
<evidence type="ECO:0000256" key="7">
    <source>
        <dbReference type="ARBA" id="ARBA00022777"/>
    </source>
</evidence>
<dbReference type="InterPro" id="IPR003594">
    <property type="entry name" value="HATPase_dom"/>
</dbReference>
<keyword evidence="7" id="KW-0418">Kinase</keyword>
<feature type="compositionally biased region" description="Low complexity" evidence="10">
    <location>
        <begin position="1164"/>
        <end position="1190"/>
    </location>
</feature>
<keyword evidence="8 11" id="KW-1133">Transmembrane helix</keyword>
<dbReference type="Proteomes" id="UP000612585">
    <property type="component" value="Unassembled WGS sequence"/>
</dbReference>
<dbReference type="EC" id="2.7.13.3" evidence="3"/>
<evidence type="ECO:0000256" key="6">
    <source>
        <dbReference type="ARBA" id="ARBA00022692"/>
    </source>
</evidence>
<accession>A0A8J3YX36</accession>
<dbReference type="Pfam" id="PF02518">
    <property type="entry name" value="HATPase_c"/>
    <property type="match status" value="1"/>
</dbReference>
<feature type="compositionally biased region" description="Low complexity" evidence="10">
    <location>
        <begin position="733"/>
        <end position="752"/>
    </location>
</feature>
<comment type="catalytic activity">
    <reaction evidence="1">
        <text>ATP + protein L-histidine = ADP + protein N-phospho-L-histidine.</text>
        <dbReference type="EC" id="2.7.13.3"/>
    </reaction>
</comment>
<comment type="caution">
    <text evidence="13">The sequence shown here is derived from an EMBL/GenBank/DDBJ whole genome shotgun (WGS) entry which is preliminary data.</text>
</comment>
<evidence type="ECO:0000313" key="13">
    <source>
        <dbReference type="EMBL" id="GIJ53569.1"/>
    </source>
</evidence>
<dbReference type="PANTHER" id="PTHR45436">
    <property type="entry name" value="SENSOR HISTIDINE KINASE YKOH"/>
    <property type="match status" value="1"/>
</dbReference>
<dbReference type="InterPro" id="IPR005467">
    <property type="entry name" value="His_kinase_dom"/>
</dbReference>
<evidence type="ECO:0000256" key="10">
    <source>
        <dbReference type="SAM" id="MobiDB-lite"/>
    </source>
</evidence>
<organism evidence="13 14">
    <name type="scientific">Virgisporangium aurantiacum</name>
    <dbReference type="NCBI Taxonomy" id="175570"/>
    <lineage>
        <taxon>Bacteria</taxon>
        <taxon>Bacillati</taxon>
        <taxon>Actinomycetota</taxon>
        <taxon>Actinomycetes</taxon>
        <taxon>Micromonosporales</taxon>
        <taxon>Micromonosporaceae</taxon>
        <taxon>Virgisporangium</taxon>
    </lineage>
</organism>
<reference evidence="13" key="1">
    <citation type="submission" date="2021-01" db="EMBL/GenBank/DDBJ databases">
        <title>Whole genome shotgun sequence of Virgisporangium aurantiacum NBRC 16421.</title>
        <authorList>
            <person name="Komaki H."/>
            <person name="Tamura T."/>
        </authorList>
    </citation>
    <scope>NUCLEOTIDE SEQUENCE</scope>
    <source>
        <strain evidence="13">NBRC 16421</strain>
    </source>
</reference>
<feature type="compositionally biased region" description="Low complexity" evidence="10">
    <location>
        <begin position="777"/>
        <end position="807"/>
    </location>
</feature>
<feature type="compositionally biased region" description="Low complexity" evidence="10">
    <location>
        <begin position="1216"/>
        <end position="1226"/>
    </location>
</feature>
<feature type="compositionally biased region" description="Polar residues" evidence="10">
    <location>
        <begin position="1317"/>
        <end position="1342"/>
    </location>
</feature>
<evidence type="ECO:0000256" key="2">
    <source>
        <dbReference type="ARBA" id="ARBA00004370"/>
    </source>
</evidence>
<feature type="compositionally biased region" description="Low complexity" evidence="10">
    <location>
        <begin position="716"/>
        <end position="726"/>
    </location>
</feature>
<dbReference type="SUPFAM" id="SSF55874">
    <property type="entry name" value="ATPase domain of HSP90 chaperone/DNA topoisomerase II/histidine kinase"/>
    <property type="match status" value="1"/>
</dbReference>
<keyword evidence="11" id="KW-0472">Membrane</keyword>
<sequence>MSERPTTEGSKFSRLRKPVGRLRDLPIWSKLGLIMIVPTIATIVVGTTGLVENISSANDADRTRTLARLSLQAGAVIQELQNERAASVLFVGSPEATRGTTQESYDKQIPLTDNAISQYKQSRRAVGDLGGDPQRALNEADEYLGDLGGLREQVKKVSVLSQTTIASSYRAVISELTQVRETAIRLTTDSKLNTAQQAAAAVSDRKTAINDERVVILRVLASGTANGDNGLTLALRREYDNAQAAEDAASNRFDATSTAAERELLSQTLTGSDLRKAFLFEGEIESATNGTGPNFAAPEWDAAIATEVNLLREVELTLDERVVIAATGVRDDLRQTVLVQTGLLLSMLLLAILFAWLVARSMARSLRELRHGALTVAQYGLPQAVARLREPSLAIGASPDHIARQIAEPLPVRSRDEFGQVTEAFNAVHLEAVRTAAEQAQLRSSVATMFVNLARRSQILVDRLIGHLDRLERGEEDPDRLAELFQLDHLATRMRRNDENLLVLAGADSSRVQREPAPLMDVLRAAQSEVEHYTRIEFGMIDRDVEIAAHSVNDMVHLVAELLDNATAFSPPDSAVVVEARRVGERCVLLVEDRGIGISPDQLRELNEKLGNPPAVDVAVSRMMGLVVVARLAARHAVRVELRAARERGTVADITLPASVLVQRLAGGRATGELPVVGGGADRALQPPPSRPAMGMPSTLSIEGGDRPVGPRERAQSAFASGSAFSPGNPTAPTRGSGPSPLGPSSLGRGPSAPESPSRPLAPSSGGPAQPQAGRSPGIPGAQPPAFGGGQPPASSAFQRPAASGAPSGPGGPGRPGAPAGGGRGGLPPWSDLTGASSATNGNGTHGPGSGPGGPEQGLPQRRAGDNWGTPNEPSDPGGAIPRQRPADLPPQQAAGAQSAGLPTRPTTPAGPPAGGPGGLPTRPSGPATPAVPTSGAPGGLPSRPSAPAAPASGGLPSRPGTSGPGGLPVRPSGGQPQPAQPAAAAQPAPPAWPPASGAPTAPPVPGPGAPGTRAPGGSGSGAPTQPPASRDDSGYSPALDMTAEIPRVRDDWAPPPAGNGQSGQPGQPGDELAALPRPDQTMELPPIFRDVESAWFRTRRPSPMRALTNGSNGATPEATGGTSAPARPSDSSVSGPPAPTRPVSSPPVTGAPASGPMSAPSRGTGPSAAPTGAPWSPSSAGAPSGASSSPLPPRTPSSPLPPRTPSSPLPPRTPAPAAASNTPPAETREPASASTDRSTPGESVTWRTAADDGWRAAEALGEERDFNLTEGGLPKRVPMSQLVPGGVERGATAAHRRSPEAVRGLLSAYHRGVQRGRSQQSPSSTDSRTPQPTQAGPSNPQGKEREA</sequence>
<dbReference type="CDD" id="cd06225">
    <property type="entry name" value="HAMP"/>
    <property type="match status" value="1"/>
</dbReference>
<dbReference type="InterPro" id="IPR050428">
    <property type="entry name" value="TCS_sensor_his_kinase"/>
</dbReference>
<keyword evidence="4" id="KW-0597">Phosphoprotein</keyword>
<feature type="transmembrane region" description="Helical" evidence="11">
    <location>
        <begin position="337"/>
        <end position="359"/>
    </location>
</feature>
<evidence type="ECO:0000313" key="14">
    <source>
        <dbReference type="Proteomes" id="UP000612585"/>
    </source>
</evidence>
<dbReference type="PROSITE" id="PS50109">
    <property type="entry name" value="HIS_KIN"/>
    <property type="match status" value="1"/>
</dbReference>
<dbReference type="Gene3D" id="3.30.565.10">
    <property type="entry name" value="Histidine kinase-like ATPase, C-terminal domain"/>
    <property type="match status" value="1"/>
</dbReference>
<dbReference type="InterPro" id="IPR013587">
    <property type="entry name" value="Nitrate/nitrite_sensing"/>
</dbReference>
<evidence type="ECO:0000256" key="8">
    <source>
        <dbReference type="ARBA" id="ARBA00022989"/>
    </source>
</evidence>
<proteinExistence type="predicted"/>
<feature type="compositionally biased region" description="Gly residues" evidence="10">
    <location>
        <begin position="844"/>
        <end position="856"/>
    </location>
</feature>
<dbReference type="InterPro" id="IPR036890">
    <property type="entry name" value="HATPase_C_sf"/>
</dbReference>
<feature type="compositionally biased region" description="Polar residues" evidence="10">
    <location>
        <begin position="1233"/>
        <end position="1247"/>
    </location>
</feature>
<feature type="compositionally biased region" description="Low complexity" evidence="10">
    <location>
        <begin position="1059"/>
        <end position="1070"/>
    </location>
</feature>
<feature type="compositionally biased region" description="Low complexity" evidence="10">
    <location>
        <begin position="890"/>
        <end position="908"/>
    </location>
</feature>
<keyword evidence="6 11" id="KW-0812">Transmembrane</keyword>
<dbReference type="EMBL" id="BOPG01000008">
    <property type="protein sequence ID" value="GIJ53569.1"/>
    <property type="molecule type" value="Genomic_DNA"/>
</dbReference>
<name>A0A8J3YX36_9ACTN</name>
<dbReference type="PANTHER" id="PTHR45436:SF5">
    <property type="entry name" value="SENSOR HISTIDINE KINASE TRCS"/>
    <property type="match status" value="1"/>
</dbReference>
<dbReference type="GO" id="GO:0004673">
    <property type="term" value="F:protein histidine kinase activity"/>
    <property type="evidence" value="ECO:0007669"/>
    <property type="project" value="UniProtKB-EC"/>
</dbReference>
<feature type="region of interest" description="Disordered" evidence="10">
    <location>
        <begin position="671"/>
        <end position="1348"/>
    </location>
</feature>
<keyword evidence="14" id="KW-1185">Reference proteome</keyword>